<sequence length="130" mass="14853">MTMTPQIHLVEEENHQGQKSKRQKSICKEIIIKNGKTKVTSKMVSSKDKIDTKPHQDNVKKYRGVRQRQWGSWVSKIRDIIMNKRHWLGSFATADEAALAYDKAAIKINGSNALTNILKPPPKESDPIHH</sequence>
<dbReference type="AlphaFoldDB" id="A0A3Q7EBI0"/>
<dbReference type="InterPro" id="IPR001471">
    <property type="entry name" value="AP2/ERF_dom"/>
</dbReference>
<evidence type="ECO:0000256" key="4">
    <source>
        <dbReference type="ARBA" id="ARBA00023125"/>
    </source>
</evidence>
<evidence type="ECO:0000256" key="3">
    <source>
        <dbReference type="ARBA" id="ARBA00023015"/>
    </source>
</evidence>
<dbReference type="PIRSF" id="PIRSF038123">
    <property type="entry name" value="PTI6"/>
    <property type="match status" value="1"/>
</dbReference>
<dbReference type="SUPFAM" id="SSF54171">
    <property type="entry name" value="DNA-binding domain"/>
    <property type="match status" value="1"/>
</dbReference>
<organism evidence="10">
    <name type="scientific">Solanum lycopersicum</name>
    <name type="common">Tomato</name>
    <name type="synonym">Lycopersicon esculentum</name>
    <dbReference type="NCBI Taxonomy" id="4081"/>
    <lineage>
        <taxon>Eukaryota</taxon>
        <taxon>Viridiplantae</taxon>
        <taxon>Streptophyta</taxon>
        <taxon>Embryophyta</taxon>
        <taxon>Tracheophyta</taxon>
        <taxon>Spermatophyta</taxon>
        <taxon>Magnoliopsida</taxon>
        <taxon>eudicotyledons</taxon>
        <taxon>Gunneridae</taxon>
        <taxon>Pentapetalae</taxon>
        <taxon>asterids</taxon>
        <taxon>lamiids</taxon>
        <taxon>Solanales</taxon>
        <taxon>Solanaceae</taxon>
        <taxon>Solanoideae</taxon>
        <taxon>Solaneae</taxon>
        <taxon>Solanum</taxon>
        <taxon>Solanum subgen. Lycopersicon</taxon>
    </lineage>
</organism>
<evidence type="ECO:0000256" key="2">
    <source>
        <dbReference type="ARBA" id="ARBA00022821"/>
    </source>
</evidence>
<dbReference type="Gene3D" id="3.30.730.10">
    <property type="entry name" value="AP2/ERF domain"/>
    <property type="match status" value="1"/>
</dbReference>
<dbReference type="CDD" id="cd00018">
    <property type="entry name" value="AP2"/>
    <property type="match status" value="1"/>
</dbReference>
<evidence type="ECO:0000256" key="1">
    <source>
        <dbReference type="ARBA" id="ARBA00004123"/>
    </source>
</evidence>
<dbReference type="FunFam" id="3.30.730.10:FF:000001">
    <property type="entry name" value="Ethylene-responsive transcription factor 2"/>
    <property type="match status" value="1"/>
</dbReference>
<comment type="subcellular location">
    <subcellularLocation>
        <location evidence="1">Nucleus</location>
    </subcellularLocation>
</comment>
<reference evidence="10" key="2">
    <citation type="submission" date="2019-01" db="UniProtKB">
        <authorList>
            <consortium name="EnsemblPlants"/>
        </authorList>
    </citation>
    <scope>IDENTIFICATION</scope>
    <source>
        <strain evidence="10">cv. Heinz 1706</strain>
    </source>
</reference>
<feature type="region of interest" description="Disordered" evidence="8">
    <location>
        <begin position="1"/>
        <end position="24"/>
    </location>
</feature>
<dbReference type="PANTHER" id="PTHR31194">
    <property type="entry name" value="SHN SHINE , DNA BINDING / TRANSCRIPTION FACTOR"/>
    <property type="match status" value="1"/>
</dbReference>
<keyword evidence="2" id="KW-0611">Plant defense</keyword>
<dbReference type="GO" id="GO:0003700">
    <property type="term" value="F:DNA-binding transcription factor activity"/>
    <property type="evidence" value="ECO:0000318"/>
    <property type="project" value="GO_Central"/>
</dbReference>
<dbReference type="Proteomes" id="UP000004994">
    <property type="component" value="Chromosome 1"/>
</dbReference>
<keyword evidence="6" id="KW-0804">Transcription</keyword>
<accession>A0A3Q7EBI0</accession>
<evidence type="ECO:0000256" key="8">
    <source>
        <dbReference type="SAM" id="MobiDB-lite"/>
    </source>
</evidence>
<dbReference type="Pfam" id="PF00847">
    <property type="entry name" value="AP2"/>
    <property type="match status" value="1"/>
</dbReference>
<keyword evidence="5" id="KW-0010">Activator</keyword>
<name>A0A3Q7EBI0_SOLLC</name>
<evidence type="ECO:0000256" key="5">
    <source>
        <dbReference type="ARBA" id="ARBA00023159"/>
    </source>
</evidence>
<dbReference type="InterPro" id="IPR036955">
    <property type="entry name" value="AP2/ERF_dom_sf"/>
</dbReference>
<dbReference type="GO" id="GO:0005634">
    <property type="term" value="C:nucleus"/>
    <property type="evidence" value="ECO:0000318"/>
    <property type="project" value="GO_Central"/>
</dbReference>
<feature type="domain" description="AP2/ERF" evidence="9">
    <location>
        <begin position="61"/>
        <end position="118"/>
    </location>
</feature>
<dbReference type="InterPro" id="IPR050913">
    <property type="entry name" value="AP2/ERF_ERF"/>
</dbReference>
<keyword evidence="11" id="KW-1185">Reference proteome</keyword>
<dbReference type="GO" id="GO:0000976">
    <property type="term" value="F:transcription cis-regulatory region binding"/>
    <property type="evidence" value="ECO:0000318"/>
    <property type="project" value="GO_Central"/>
</dbReference>
<proteinExistence type="predicted"/>
<dbReference type="InterPro" id="IPR016177">
    <property type="entry name" value="DNA-bd_dom_sf"/>
</dbReference>
<evidence type="ECO:0000313" key="11">
    <source>
        <dbReference type="Proteomes" id="UP000004994"/>
    </source>
</evidence>
<dbReference type="PRINTS" id="PR00367">
    <property type="entry name" value="ETHRSPELEMNT"/>
</dbReference>
<dbReference type="InParanoid" id="A0A3Q7EBI0"/>
<reference evidence="10" key="1">
    <citation type="journal article" date="2012" name="Nature">
        <title>The tomato genome sequence provides insights into fleshy fruit evolution.</title>
        <authorList>
            <consortium name="Tomato Genome Consortium"/>
        </authorList>
    </citation>
    <scope>NUCLEOTIDE SEQUENCE [LARGE SCALE GENOMIC DNA]</scope>
    <source>
        <strain evidence="10">cv. Heinz 1706</strain>
    </source>
</reference>
<keyword evidence="7" id="KW-0539">Nucleus</keyword>
<evidence type="ECO:0000313" key="10">
    <source>
        <dbReference type="EnsemblPlants" id="Solyc01g014562.1.1.1"/>
    </source>
</evidence>
<dbReference type="STRING" id="4081.A0A3Q7EBI0"/>
<protein>
    <recommendedName>
        <fullName evidence="9">AP2/ERF domain-containing protein</fullName>
    </recommendedName>
</protein>
<dbReference type="Gramene" id="Solyc01g014562.1.1">
    <property type="protein sequence ID" value="Solyc01g014562.1.1.1"/>
    <property type="gene ID" value="Solyc01g014562.1"/>
</dbReference>
<evidence type="ECO:0000259" key="9">
    <source>
        <dbReference type="PROSITE" id="PS51032"/>
    </source>
</evidence>
<dbReference type="EnsemblPlants" id="Solyc01g014562.1.1">
    <property type="protein sequence ID" value="Solyc01g014562.1.1.1"/>
    <property type="gene ID" value="Solyc01g014562.1"/>
</dbReference>
<dbReference type="FunCoup" id="A0A3Q7EBI0">
    <property type="interactions" value="17"/>
</dbReference>
<dbReference type="PROSITE" id="PS51032">
    <property type="entry name" value="AP2_ERF"/>
    <property type="match status" value="1"/>
</dbReference>
<evidence type="ECO:0000256" key="6">
    <source>
        <dbReference type="ARBA" id="ARBA00023163"/>
    </source>
</evidence>
<keyword evidence="3" id="KW-0805">Transcription regulation</keyword>
<dbReference type="SMART" id="SM00380">
    <property type="entry name" value="AP2"/>
    <property type="match status" value="1"/>
</dbReference>
<keyword evidence="4" id="KW-0238">DNA-binding</keyword>
<dbReference type="GO" id="GO:0006952">
    <property type="term" value="P:defense response"/>
    <property type="evidence" value="ECO:0007669"/>
    <property type="project" value="UniProtKB-KW"/>
</dbReference>
<dbReference type="PANTHER" id="PTHR31194:SF109">
    <property type="entry name" value="AP2_ERF DOMAIN-CONTAINING PROTEIN"/>
    <property type="match status" value="1"/>
</dbReference>
<evidence type="ECO:0000256" key="7">
    <source>
        <dbReference type="ARBA" id="ARBA00023242"/>
    </source>
</evidence>